<dbReference type="RefSeq" id="WP_008344633.1">
    <property type="nucleotide sequence ID" value="NZ_JFHD01000076.1"/>
</dbReference>
<gene>
    <name evidence="1" type="ORF">BG60_35860</name>
</gene>
<accession>A0A656QBV5</accession>
<reference evidence="1 2" key="1">
    <citation type="submission" date="2014-03" db="EMBL/GenBank/DDBJ databases">
        <title>Draft Genome Sequences of Four Burkholderia Strains.</title>
        <authorList>
            <person name="Liu X.Y."/>
            <person name="Li C.X."/>
            <person name="Xu J.H."/>
        </authorList>
    </citation>
    <scope>NUCLEOTIDE SEQUENCE [LARGE SCALE GENOMIC DNA]</scope>
    <source>
        <strain evidence="1 2">OP-1</strain>
    </source>
</reference>
<keyword evidence="2" id="KW-1185">Reference proteome</keyword>
<evidence type="ECO:0000313" key="1">
    <source>
        <dbReference type="EMBL" id="KDR24676.1"/>
    </source>
</evidence>
<dbReference type="EMBL" id="JFHD01000076">
    <property type="protein sequence ID" value="KDR24676.1"/>
    <property type="molecule type" value="Genomic_DNA"/>
</dbReference>
<dbReference type="AlphaFoldDB" id="A0A656QBV5"/>
<dbReference type="Proteomes" id="UP000027451">
    <property type="component" value="Unassembled WGS sequence"/>
</dbReference>
<comment type="caution">
    <text evidence="1">The sequence shown here is derived from an EMBL/GenBank/DDBJ whole genome shotgun (WGS) entry which is preliminary data.</text>
</comment>
<proteinExistence type="predicted"/>
<organism evidence="1 2">
    <name type="scientific">Caballeronia zhejiangensis</name>
    <dbReference type="NCBI Taxonomy" id="871203"/>
    <lineage>
        <taxon>Bacteria</taxon>
        <taxon>Pseudomonadati</taxon>
        <taxon>Pseudomonadota</taxon>
        <taxon>Betaproteobacteria</taxon>
        <taxon>Burkholderiales</taxon>
        <taxon>Burkholderiaceae</taxon>
        <taxon>Caballeronia</taxon>
    </lineage>
</organism>
<name>A0A656QBV5_9BURK</name>
<evidence type="ECO:0000313" key="2">
    <source>
        <dbReference type="Proteomes" id="UP000027451"/>
    </source>
</evidence>
<protein>
    <submittedName>
        <fullName evidence="1">Uncharacterized protein</fullName>
    </submittedName>
</protein>
<sequence>MAKTIVHGDFEVLLDIVQPLRETNSVWIDVTVRHVVTGVVVYACVEPYPVIAGDLSEEEALKSAITNACGRIEFRGRIDQL</sequence>